<keyword evidence="3" id="KW-0574">Periplasm</keyword>
<feature type="domain" description="Heparinase II/III-like C-terminal" evidence="6">
    <location>
        <begin position="518"/>
        <end position="660"/>
    </location>
</feature>
<keyword evidence="4" id="KW-0456">Lyase</keyword>
<evidence type="ECO:0000256" key="3">
    <source>
        <dbReference type="ARBA" id="ARBA00022764"/>
    </source>
</evidence>
<dbReference type="RefSeq" id="WP_152349886.1">
    <property type="nucleotide sequence ID" value="NZ_WBSN01000003.1"/>
</dbReference>
<feature type="compositionally biased region" description="Low complexity" evidence="5">
    <location>
        <begin position="212"/>
        <end position="222"/>
    </location>
</feature>
<dbReference type="GO" id="GO:0016829">
    <property type="term" value="F:lyase activity"/>
    <property type="evidence" value="ECO:0007669"/>
    <property type="project" value="UniProtKB-KW"/>
</dbReference>
<evidence type="ECO:0000256" key="2">
    <source>
        <dbReference type="ARBA" id="ARBA00022729"/>
    </source>
</evidence>
<evidence type="ECO:0000313" key="8">
    <source>
        <dbReference type="Proteomes" id="UP000469763"/>
    </source>
</evidence>
<dbReference type="Gene3D" id="1.50.10.100">
    <property type="entry name" value="Chondroitin AC/alginate lyase"/>
    <property type="match status" value="1"/>
</dbReference>
<keyword evidence="8" id="KW-1185">Reference proteome</keyword>
<dbReference type="SUPFAM" id="SSF48230">
    <property type="entry name" value="Chondroitin AC/alginate lyase"/>
    <property type="match status" value="1"/>
</dbReference>
<evidence type="ECO:0000256" key="4">
    <source>
        <dbReference type="ARBA" id="ARBA00023239"/>
    </source>
</evidence>
<evidence type="ECO:0000259" key="6">
    <source>
        <dbReference type="Pfam" id="PF07940"/>
    </source>
</evidence>
<dbReference type="Proteomes" id="UP000469763">
    <property type="component" value="Unassembled WGS sequence"/>
</dbReference>
<dbReference type="OrthoDB" id="9793856at2"/>
<feature type="region of interest" description="Disordered" evidence="5">
    <location>
        <begin position="183"/>
        <end position="225"/>
    </location>
</feature>
<accession>A0A7K3TF44</accession>
<sequence length="758" mass="81601">MTGIGEAFEAIPGTASGAADGGAASGNADRTVGGAASGIAGDAIGEDGTIGNGTSTNNAMDGTMGNGTPMDNTTSNATGAEPHVPGAPCADAWREAGHALPFQPFNPFPPASDHEAWRALPRELADLYRRRAAAHRERPWPQLLAHDWARFFRDGDRHDYEVRYGEIRRRVADDLMAYGVARASETDGERDVDRTGGTADGERAPRESAPYESAAHQSASHESPSRAFLEDAIDGVMLLCDEAAWQIPAHNAYVRDAPQLPWPDPDRPILDLFACETGQLLASALHILGGDLPEPVRRRIMNELDRRIVAPYLNDTFWWMGEDGEPTNNWTVWCTQNVLAAAFLAPVADGVRRRIVDKAVRGLDAFLAGYGEDGCCEEGAGYYHSAGLCLFGALRILADVRPDAFARLWREPKIANIATYIVRMRIRENLYFNFSDCSTHTGLMSAREFLFARAVGAGGMARIAAAEWRHGLALPDGDDTMLRINALYLMLEARAAGEMLANAGNAANPGPVPETGETFFPSTGIAVMRGGGFDVGVKAGRNGASHSHNDTGNVIVYRGGRPVLVDAGVGAYTRQTFSPERYELWPMQSSWHNLPDFDGVMQRETPDCRAEGVRVSFGELRSIAAADLTHAWPAEAGLRDYRRSITLDKRAGTLAIHDEASGTFTTATLHLMTAEEPLPIGDNAGDADAAAFRVGETTLEIRRSGGPAGSPCAIGPVSVEPKPLDDAKLRGEWRSDRLWRINVPFAAGGSGTVDVTVR</sequence>
<dbReference type="AlphaFoldDB" id="A0A7K3TF44"/>
<dbReference type="Pfam" id="PF07940">
    <property type="entry name" value="Hepar_II_III_C"/>
    <property type="match status" value="1"/>
</dbReference>
<dbReference type="Gene3D" id="2.70.98.70">
    <property type="match status" value="1"/>
</dbReference>
<evidence type="ECO:0000256" key="5">
    <source>
        <dbReference type="SAM" id="MobiDB-lite"/>
    </source>
</evidence>
<organism evidence="7 8">
    <name type="scientific">Bifidobacterium avesanii</name>
    <dbReference type="NCBI Taxonomy" id="1798157"/>
    <lineage>
        <taxon>Bacteria</taxon>
        <taxon>Bacillati</taxon>
        <taxon>Actinomycetota</taxon>
        <taxon>Actinomycetes</taxon>
        <taxon>Bifidobacteriales</taxon>
        <taxon>Bifidobacteriaceae</taxon>
        <taxon>Bifidobacterium</taxon>
    </lineage>
</organism>
<protein>
    <recommendedName>
        <fullName evidence="6">Heparinase II/III-like C-terminal domain-containing protein</fullName>
    </recommendedName>
</protein>
<comment type="subcellular location">
    <subcellularLocation>
        <location evidence="1">Periplasm</location>
    </subcellularLocation>
</comment>
<evidence type="ECO:0000256" key="1">
    <source>
        <dbReference type="ARBA" id="ARBA00004418"/>
    </source>
</evidence>
<name>A0A7K3TF44_9BIFI</name>
<keyword evidence="2" id="KW-0732">Signal</keyword>
<dbReference type="PANTHER" id="PTHR39210:SF1">
    <property type="entry name" value="HEPARIN-SULFATE LYASE"/>
    <property type="match status" value="1"/>
</dbReference>
<proteinExistence type="predicted"/>
<reference evidence="7 8" key="1">
    <citation type="submission" date="2019-10" db="EMBL/GenBank/DDBJ databases">
        <title>Bifidobacterium from non-human primates.</title>
        <authorList>
            <person name="Modesto M."/>
        </authorList>
    </citation>
    <scope>NUCLEOTIDE SEQUENCE [LARGE SCALE GENOMIC DNA]</scope>
    <source>
        <strain evidence="7 8">TREC</strain>
    </source>
</reference>
<evidence type="ECO:0000313" key="7">
    <source>
        <dbReference type="EMBL" id="NEG77711.1"/>
    </source>
</evidence>
<dbReference type="PANTHER" id="PTHR39210">
    <property type="entry name" value="HEPARIN-SULFATE LYASE"/>
    <property type="match status" value="1"/>
</dbReference>
<feature type="compositionally biased region" description="Basic and acidic residues" evidence="5">
    <location>
        <begin position="184"/>
        <end position="206"/>
    </location>
</feature>
<gene>
    <name evidence="7" type="ORF">GFD22_01655</name>
</gene>
<dbReference type="EMBL" id="WHZY01000002">
    <property type="protein sequence ID" value="NEG77711.1"/>
    <property type="molecule type" value="Genomic_DNA"/>
</dbReference>
<comment type="caution">
    <text evidence="7">The sequence shown here is derived from an EMBL/GenBank/DDBJ whole genome shotgun (WGS) entry which is preliminary data.</text>
</comment>
<dbReference type="InterPro" id="IPR008929">
    <property type="entry name" value="Chondroitin_lyas"/>
</dbReference>
<dbReference type="GO" id="GO:0042597">
    <property type="term" value="C:periplasmic space"/>
    <property type="evidence" value="ECO:0007669"/>
    <property type="project" value="UniProtKB-SubCell"/>
</dbReference>
<dbReference type="InterPro" id="IPR012480">
    <property type="entry name" value="Hepar_II_III_C"/>
</dbReference>